<dbReference type="InterPro" id="IPR029787">
    <property type="entry name" value="Nucleotide_cyclase"/>
</dbReference>
<dbReference type="SMART" id="SM00267">
    <property type="entry name" value="GGDEF"/>
    <property type="match status" value="1"/>
</dbReference>
<dbReference type="InterPro" id="IPR050469">
    <property type="entry name" value="Diguanylate_Cyclase"/>
</dbReference>
<dbReference type="GO" id="GO:0052621">
    <property type="term" value="F:diguanylate cyclase activity"/>
    <property type="evidence" value="ECO:0007669"/>
    <property type="project" value="UniProtKB-EC"/>
</dbReference>
<dbReference type="EC" id="2.7.7.65" evidence="3"/>
<organism evidence="3 4">
    <name type="scientific">Metabacillus sediminis</name>
    <dbReference type="NCBI Taxonomy" id="3117746"/>
    <lineage>
        <taxon>Bacteria</taxon>
        <taxon>Bacillati</taxon>
        <taxon>Bacillota</taxon>
        <taxon>Bacilli</taxon>
        <taxon>Bacillales</taxon>
        <taxon>Bacillaceae</taxon>
        <taxon>Metabacillus</taxon>
    </lineage>
</organism>
<sequence length="372" mass="41318">MIRDLTTHTAILTSFLFIAGQIFRRYPTDLNMYTKALTGIVAGVLGSILMIVYSIPVGDYAQIDLRFFAIVLATWYGGAMASILTAIIVGSSGIFFFEWSAFSITSCLTMILISLFCIFLSRTRLSSLKKSIAMNVTAIVVVMFSFHLQMEDRDVLKQIYIAILAAGLPSGFFLSFVADYIKKSNIQFHNLKSISSKDFLTGINNVRRFDELMNANVKKARKTGKHLSILIIDIDHFKMVNDTYGHPAGDAVLKQLARILERNARNKEEVSRNGGEEFSVLLYDCSLEKAGKMAEAIRQAIESEDFILPDSTGIMLTSSIGVACYPENVNRPELLFETADRGLYAAKRSGRNRVGYAAEEAAERKTETGPCI</sequence>
<feature type="transmembrane region" description="Helical" evidence="1">
    <location>
        <begin position="160"/>
        <end position="181"/>
    </location>
</feature>
<keyword evidence="1" id="KW-0812">Transmembrane</keyword>
<evidence type="ECO:0000313" key="4">
    <source>
        <dbReference type="Proteomes" id="UP001377337"/>
    </source>
</evidence>
<keyword evidence="1" id="KW-0472">Membrane</keyword>
<keyword evidence="3" id="KW-0808">Transferase</keyword>
<evidence type="ECO:0000313" key="3">
    <source>
        <dbReference type="EMBL" id="WXB96894.1"/>
    </source>
</evidence>
<dbReference type="InterPro" id="IPR000160">
    <property type="entry name" value="GGDEF_dom"/>
</dbReference>
<evidence type="ECO:0000256" key="1">
    <source>
        <dbReference type="SAM" id="Phobius"/>
    </source>
</evidence>
<dbReference type="PANTHER" id="PTHR45138:SF9">
    <property type="entry name" value="DIGUANYLATE CYCLASE DGCM-RELATED"/>
    <property type="match status" value="1"/>
</dbReference>
<name>A0ABZ2NGK2_9BACI</name>
<gene>
    <name evidence="3" type="ORF">WCV65_20590</name>
</gene>
<dbReference type="Proteomes" id="UP001377337">
    <property type="component" value="Chromosome"/>
</dbReference>
<dbReference type="PANTHER" id="PTHR45138">
    <property type="entry name" value="REGULATORY COMPONENTS OF SENSORY TRANSDUCTION SYSTEM"/>
    <property type="match status" value="1"/>
</dbReference>
<protein>
    <submittedName>
        <fullName evidence="3">GGDEF domain-containing protein</fullName>
        <ecNumber evidence="3">2.7.7.65</ecNumber>
    </submittedName>
</protein>
<dbReference type="EMBL" id="CP147407">
    <property type="protein sequence ID" value="WXB96894.1"/>
    <property type="molecule type" value="Genomic_DNA"/>
</dbReference>
<dbReference type="Gene3D" id="3.30.70.270">
    <property type="match status" value="1"/>
</dbReference>
<accession>A0ABZ2NGK2</accession>
<dbReference type="Pfam" id="PF00990">
    <property type="entry name" value="GGDEF"/>
    <property type="match status" value="1"/>
</dbReference>
<feature type="transmembrane region" description="Helical" evidence="1">
    <location>
        <begin position="36"/>
        <end position="55"/>
    </location>
</feature>
<reference evidence="3 4" key="1">
    <citation type="submission" date="2024-02" db="EMBL/GenBank/DDBJ databases">
        <title>Seven novel Bacillus-like species.</title>
        <authorList>
            <person name="Liu G."/>
        </authorList>
    </citation>
    <scope>NUCLEOTIDE SEQUENCE [LARGE SCALE GENOMIC DNA]</scope>
    <source>
        <strain evidence="3 4">FJAT-52054</strain>
    </source>
</reference>
<dbReference type="InterPro" id="IPR043128">
    <property type="entry name" value="Rev_trsase/Diguanyl_cyclase"/>
</dbReference>
<keyword evidence="1" id="KW-1133">Transmembrane helix</keyword>
<dbReference type="RefSeq" id="WP_338779060.1">
    <property type="nucleotide sequence ID" value="NZ_CP147407.1"/>
</dbReference>
<dbReference type="SUPFAM" id="SSF55073">
    <property type="entry name" value="Nucleotide cyclase"/>
    <property type="match status" value="1"/>
</dbReference>
<feature type="transmembrane region" description="Helical" evidence="1">
    <location>
        <begin position="101"/>
        <end position="120"/>
    </location>
</feature>
<dbReference type="CDD" id="cd01949">
    <property type="entry name" value="GGDEF"/>
    <property type="match status" value="1"/>
</dbReference>
<feature type="transmembrane region" description="Helical" evidence="1">
    <location>
        <begin position="67"/>
        <end position="89"/>
    </location>
</feature>
<dbReference type="NCBIfam" id="TIGR00254">
    <property type="entry name" value="GGDEF"/>
    <property type="match status" value="1"/>
</dbReference>
<keyword evidence="4" id="KW-1185">Reference proteome</keyword>
<proteinExistence type="predicted"/>
<feature type="domain" description="GGDEF" evidence="2">
    <location>
        <begin position="225"/>
        <end position="359"/>
    </location>
</feature>
<feature type="transmembrane region" description="Helical" evidence="1">
    <location>
        <begin position="132"/>
        <end position="148"/>
    </location>
</feature>
<evidence type="ECO:0000259" key="2">
    <source>
        <dbReference type="PROSITE" id="PS50887"/>
    </source>
</evidence>
<keyword evidence="3" id="KW-0548">Nucleotidyltransferase</keyword>
<dbReference type="PROSITE" id="PS50887">
    <property type="entry name" value="GGDEF"/>
    <property type="match status" value="1"/>
</dbReference>